<protein>
    <recommendedName>
        <fullName evidence="10">Zinc finger C2H2 LYAR-type domain-containing protein</fullName>
    </recommendedName>
</protein>
<dbReference type="Pfam" id="PF08790">
    <property type="entry name" value="zf-LYAR"/>
    <property type="match status" value="1"/>
</dbReference>
<dbReference type="GO" id="GO:0006364">
    <property type="term" value="P:rRNA processing"/>
    <property type="evidence" value="ECO:0007669"/>
    <property type="project" value="TreeGrafter"/>
</dbReference>
<keyword evidence="2" id="KW-0479">Metal-binding</keyword>
<evidence type="ECO:0000256" key="6">
    <source>
        <dbReference type="ARBA" id="ARBA00023242"/>
    </source>
</evidence>
<comment type="caution">
    <text evidence="11">The sequence shown here is derived from an EMBL/GenBank/DDBJ whole genome shotgun (WGS) entry which is preliminary data.</text>
</comment>
<dbReference type="PROSITE" id="PS51804">
    <property type="entry name" value="ZF_C2HC_LYAR"/>
    <property type="match status" value="1"/>
</dbReference>
<dbReference type="OrthoDB" id="2537959at2759"/>
<dbReference type="Proteomes" id="UP000193467">
    <property type="component" value="Unassembled WGS sequence"/>
</dbReference>
<dbReference type="GO" id="GO:0003677">
    <property type="term" value="F:DNA binding"/>
    <property type="evidence" value="ECO:0007669"/>
    <property type="project" value="InterPro"/>
</dbReference>
<dbReference type="Gene3D" id="3.30.1490.490">
    <property type="match status" value="1"/>
</dbReference>
<evidence type="ECO:0000256" key="9">
    <source>
        <dbReference type="SAM" id="MobiDB-lite"/>
    </source>
</evidence>
<dbReference type="STRING" id="106004.A0A1Y2F2G4"/>
<evidence type="ECO:0000256" key="3">
    <source>
        <dbReference type="ARBA" id="ARBA00022737"/>
    </source>
</evidence>
<evidence type="ECO:0000313" key="12">
    <source>
        <dbReference type="Proteomes" id="UP000193467"/>
    </source>
</evidence>
<evidence type="ECO:0000313" key="11">
    <source>
        <dbReference type="EMBL" id="ORY78033.1"/>
    </source>
</evidence>
<sequence>MVSFQCETCNDTLKKPKLDQHAQRCWAVYTCIDCNVTFQGTDYRSHTSCISEDQKYQKSVYKAPKGKGQKGQQQQQQQQATPAPSPAPAPIAAAPEPAPVAGARSGIHPSRLHQVPATPVQQKRAREEPVAAVTEVKEKESTEEPSKKKKKKSKKSKGEKTEGETAVEETKAAEPTPEGTVASFLATLLPTLLTSSQSLVSLRSQVVEKAKAAGWKDAKAVEKVFEEGLWLGGDKPKRMLALKYEA</sequence>
<reference evidence="11 12" key="1">
    <citation type="submission" date="2016-07" db="EMBL/GenBank/DDBJ databases">
        <title>Pervasive Adenine N6-methylation of Active Genes in Fungi.</title>
        <authorList>
            <consortium name="DOE Joint Genome Institute"/>
            <person name="Mondo S.J."/>
            <person name="Dannebaum R.O."/>
            <person name="Kuo R.C."/>
            <person name="Labutti K."/>
            <person name="Haridas S."/>
            <person name="Kuo A."/>
            <person name="Salamov A."/>
            <person name="Ahrendt S.R."/>
            <person name="Lipzen A."/>
            <person name="Sullivan W."/>
            <person name="Andreopoulos W.B."/>
            <person name="Clum A."/>
            <person name="Lindquist E."/>
            <person name="Daum C."/>
            <person name="Ramamoorthy G.K."/>
            <person name="Gryganskyi A."/>
            <person name="Culley D."/>
            <person name="Magnuson J.K."/>
            <person name="James T.Y."/>
            <person name="O'Malley M.A."/>
            <person name="Stajich J.E."/>
            <person name="Spatafora J.W."/>
            <person name="Visel A."/>
            <person name="Grigoriev I.V."/>
        </authorList>
    </citation>
    <scope>NUCLEOTIDE SEQUENCE [LARGE SCALE GENOMIC DNA]</scope>
    <source>
        <strain evidence="11 12">62-1032</strain>
    </source>
</reference>
<keyword evidence="4 8" id="KW-0863">Zinc-finger</keyword>
<dbReference type="InterPro" id="IPR039999">
    <property type="entry name" value="LYAR"/>
</dbReference>
<dbReference type="InParanoid" id="A0A1Y2F2G4"/>
<comment type="similarity">
    <text evidence="7">Belongs to the UPF0743 family.</text>
</comment>
<dbReference type="FunFam" id="3.30.1490.490:FF:000001">
    <property type="entry name" value="cell growth-regulating nucleolar protein-like"/>
    <property type="match status" value="1"/>
</dbReference>
<accession>A0A1Y2F2G4</accession>
<keyword evidence="3" id="KW-0677">Repeat</keyword>
<evidence type="ECO:0000256" key="5">
    <source>
        <dbReference type="ARBA" id="ARBA00022833"/>
    </source>
</evidence>
<evidence type="ECO:0000259" key="10">
    <source>
        <dbReference type="Pfam" id="PF08790"/>
    </source>
</evidence>
<feature type="compositionally biased region" description="Basic and acidic residues" evidence="9">
    <location>
        <begin position="156"/>
        <end position="172"/>
    </location>
</feature>
<keyword evidence="6" id="KW-0539">Nucleus</keyword>
<evidence type="ECO:0000256" key="4">
    <source>
        <dbReference type="ARBA" id="ARBA00022771"/>
    </source>
</evidence>
<evidence type="ECO:0000256" key="7">
    <source>
        <dbReference type="ARBA" id="ARBA00061084"/>
    </source>
</evidence>
<keyword evidence="5" id="KW-0862">Zinc</keyword>
<feature type="compositionally biased region" description="Low complexity" evidence="9">
    <location>
        <begin position="70"/>
        <end position="82"/>
    </location>
</feature>
<feature type="domain" description="Zinc finger C2H2 LYAR-type" evidence="10">
    <location>
        <begin position="29"/>
        <end position="56"/>
    </location>
</feature>
<dbReference type="GO" id="GO:0008270">
    <property type="term" value="F:zinc ion binding"/>
    <property type="evidence" value="ECO:0007669"/>
    <property type="project" value="UniProtKB-KW"/>
</dbReference>
<evidence type="ECO:0000256" key="8">
    <source>
        <dbReference type="PROSITE-ProRule" id="PRU01145"/>
    </source>
</evidence>
<dbReference type="GO" id="GO:0000122">
    <property type="term" value="P:negative regulation of transcription by RNA polymerase II"/>
    <property type="evidence" value="ECO:0007669"/>
    <property type="project" value="TreeGrafter"/>
</dbReference>
<gene>
    <name evidence="11" type="ORF">BCR35DRAFT_305192</name>
</gene>
<dbReference type="InterPro" id="IPR036236">
    <property type="entry name" value="Znf_C2H2_sf"/>
</dbReference>
<proteinExistence type="inferred from homology"/>
<feature type="compositionally biased region" description="Basic and acidic residues" evidence="9">
    <location>
        <begin position="124"/>
        <end position="146"/>
    </location>
</feature>
<dbReference type="SUPFAM" id="SSF57667">
    <property type="entry name" value="beta-beta-alpha zinc fingers"/>
    <property type="match status" value="2"/>
</dbReference>
<feature type="compositionally biased region" description="Low complexity" evidence="9">
    <location>
        <begin position="90"/>
        <end position="103"/>
    </location>
</feature>
<dbReference type="PANTHER" id="PTHR13100:SF10">
    <property type="entry name" value="CELL GROWTH-REGULATING NUCLEOLAR PROTEIN"/>
    <property type="match status" value="1"/>
</dbReference>
<dbReference type="EMBL" id="MCGR01000030">
    <property type="protein sequence ID" value="ORY78033.1"/>
    <property type="molecule type" value="Genomic_DNA"/>
</dbReference>
<dbReference type="AlphaFoldDB" id="A0A1Y2F2G4"/>
<comment type="subcellular location">
    <subcellularLocation>
        <location evidence="1">Nucleus</location>
    </subcellularLocation>
</comment>
<name>A0A1Y2F2G4_9BASI</name>
<evidence type="ECO:0000256" key="2">
    <source>
        <dbReference type="ARBA" id="ARBA00022723"/>
    </source>
</evidence>
<feature type="region of interest" description="Disordered" evidence="9">
    <location>
        <begin position="60"/>
        <end position="179"/>
    </location>
</feature>
<dbReference type="InterPro" id="IPR014898">
    <property type="entry name" value="Znf_C2H2_LYAR"/>
</dbReference>
<keyword evidence="12" id="KW-1185">Reference proteome</keyword>
<evidence type="ECO:0000256" key="1">
    <source>
        <dbReference type="ARBA" id="ARBA00004123"/>
    </source>
</evidence>
<organism evidence="11 12">
    <name type="scientific">Leucosporidium creatinivorum</name>
    <dbReference type="NCBI Taxonomy" id="106004"/>
    <lineage>
        <taxon>Eukaryota</taxon>
        <taxon>Fungi</taxon>
        <taxon>Dikarya</taxon>
        <taxon>Basidiomycota</taxon>
        <taxon>Pucciniomycotina</taxon>
        <taxon>Microbotryomycetes</taxon>
        <taxon>Leucosporidiales</taxon>
        <taxon>Leucosporidium</taxon>
    </lineage>
</organism>
<dbReference type="GO" id="GO:0005730">
    <property type="term" value="C:nucleolus"/>
    <property type="evidence" value="ECO:0007669"/>
    <property type="project" value="TreeGrafter"/>
</dbReference>
<dbReference type="PANTHER" id="PTHR13100">
    <property type="entry name" value="CELL GROWTH-REGULATING NUCLEOLAR PROTEIN LYAR"/>
    <property type="match status" value="1"/>
</dbReference>